<evidence type="ECO:0000313" key="2">
    <source>
        <dbReference type="EMBL" id="MBR1135969.1"/>
    </source>
</evidence>
<reference evidence="3" key="1">
    <citation type="journal article" date="2021" name="ISME J.">
        <title>Evolutionary origin and ecological implication of a unique nif island in free-living Bradyrhizobium lineages.</title>
        <authorList>
            <person name="Tao J."/>
        </authorList>
    </citation>
    <scope>NUCLEOTIDE SEQUENCE [LARGE SCALE GENOMIC DNA]</scope>
    <source>
        <strain evidence="3">SZCCT0094</strain>
    </source>
</reference>
<gene>
    <name evidence="2" type="ORF">JQ619_09325</name>
</gene>
<dbReference type="SUPFAM" id="SSF56300">
    <property type="entry name" value="Metallo-dependent phosphatases"/>
    <property type="match status" value="1"/>
</dbReference>
<proteinExistence type="predicted"/>
<dbReference type="Gene3D" id="3.60.21.10">
    <property type="match status" value="1"/>
</dbReference>
<protein>
    <submittedName>
        <fullName evidence="2">Metallophosphoesterase</fullName>
    </submittedName>
</protein>
<evidence type="ECO:0000313" key="3">
    <source>
        <dbReference type="Proteomes" id="UP001314635"/>
    </source>
</evidence>
<sequence>MASTRIAVIGDVHHGRDTPTKRGSRALPLLEQFVAEVNGAGFDAVIDLGDRISDEDPERDRLLQSDVAMCFAKLDARRHHVSGNHDVAMFTLADNEAILDRPCGSRALVIGQVRCVFWQPDVRLTRERGLHLSPGDLERLVQLLAQDDRPTLLVSHVPLSGHAQTGNYYFEANPDHATYAEGAAIRAAIANAPGPVVALAGHVHWNTLTTVDGTPHITLQSLTETFISGDAAGAFGVLEIDGEDLRWTVHGREPLLLTLPWPKAKSKWRAPLPCFAAAGAA</sequence>
<organism evidence="2 3">
    <name type="scientific">Bradyrhizobium denitrificans</name>
    <dbReference type="NCBI Taxonomy" id="2734912"/>
    <lineage>
        <taxon>Bacteria</taxon>
        <taxon>Pseudomonadati</taxon>
        <taxon>Pseudomonadota</taxon>
        <taxon>Alphaproteobacteria</taxon>
        <taxon>Hyphomicrobiales</taxon>
        <taxon>Nitrobacteraceae</taxon>
        <taxon>Bradyrhizobium</taxon>
    </lineage>
</organism>
<feature type="domain" description="Calcineurin-like phosphoesterase" evidence="1">
    <location>
        <begin position="5"/>
        <end position="205"/>
    </location>
</feature>
<comment type="caution">
    <text evidence="2">The sequence shown here is derived from an EMBL/GenBank/DDBJ whole genome shotgun (WGS) entry which is preliminary data.</text>
</comment>
<dbReference type="Pfam" id="PF00149">
    <property type="entry name" value="Metallophos"/>
    <property type="match status" value="1"/>
</dbReference>
<accession>A0ABS5G4J9</accession>
<dbReference type="RefSeq" id="WP_172236392.1">
    <property type="nucleotide sequence ID" value="NZ_JABFDP010000008.1"/>
</dbReference>
<dbReference type="Proteomes" id="UP001314635">
    <property type="component" value="Unassembled WGS sequence"/>
</dbReference>
<dbReference type="InterPro" id="IPR029052">
    <property type="entry name" value="Metallo-depent_PP-like"/>
</dbReference>
<keyword evidence="3" id="KW-1185">Reference proteome</keyword>
<dbReference type="EMBL" id="JAFCLK010000007">
    <property type="protein sequence ID" value="MBR1135969.1"/>
    <property type="molecule type" value="Genomic_DNA"/>
</dbReference>
<name>A0ABS5G4J9_9BRAD</name>
<evidence type="ECO:0000259" key="1">
    <source>
        <dbReference type="Pfam" id="PF00149"/>
    </source>
</evidence>
<dbReference type="InterPro" id="IPR004843">
    <property type="entry name" value="Calcineurin-like_PHP"/>
</dbReference>